<dbReference type="Pfam" id="PF00126">
    <property type="entry name" value="HTH_1"/>
    <property type="match status" value="1"/>
</dbReference>
<dbReference type="GO" id="GO:0003700">
    <property type="term" value="F:DNA-binding transcription factor activity"/>
    <property type="evidence" value="ECO:0007669"/>
    <property type="project" value="InterPro"/>
</dbReference>
<feature type="compositionally biased region" description="Polar residues" evidence="6">
    <location>
        <begin position="291"/>
        <end position="302"/>
    </location>
</feature>
<feature type="region of interest" description="Disordered" evidence="6">
    <location>
        <begin position="263"/>
        <end position="314"/>
    </location>
</feature>
<dbReference type="CDD" id="cd08414">
    <property type="entry name" value="PBP2_LTTR_aromatics_like"/>
    <property type="match status" value="1"/>
</dbReference>
<sequence>MNRADSIEVTRLRWFVAVAEELHFARAAESLHISRQQLSRTIIDLERELGTALFVPGARPTQLTEAGRELLIEARAAVARADAARCEQAPETKPGLRVGFVPGVTVTKWERIWRERFPGIPLEVTPIAGADQLGALRTGRVDMCFVRLPIDRADLSVIPLYHEVAVVVVPKDHPISLFNEVTTADLADEPTQDSSDLDDAAMTIELVAAGVGAAIVPHSIARLHARRDVVYRPVTDAAPTQIALAWPAAATTETVEEFVGVVRGRSARSSRSPSARKAGGAPAGSDRKQKTGQPPGTRSVRSGASRKPPRRRRR</sequence>
<evidence type="ECO:0000259" key="7">
    <source>
        <dbReference type="PROSITE" id="PS50931"/>
    </source>
</evidence>
<dbReference type="OrthoDB" id="3388207at2"/>
<dbReference type="SUPFAM" id="SSF46785">
    <property type="entry name" value="Winged helix' DNA-binding domain"/>
    <property type="match status" value="1"/>
</dbReference>
<evidence type="ECO:0000313" key="8">
    <source>
        <dbReference type="EMBL" id="ONM48850.1"/>
    </source>
</evidence>
<feature type="compositionally biased region" description="Low complexity" evidence="6">
    <location>
        <begin position="263"/>
        <end position="280"/>
    </location>
</feature>
<name>A0A1V2TH56_9NOCA</name>
<dbReference type="InterPro" id="IPR036388">
    <property type="entry name" value="WH-like_DNA-bd_sf"/>
</dbReference>
<evidence type="ECO:0000256" key="1">
    <source>
        <dbReference type="ARBA" id="ARBA00009437"/>
    </source>
</evidence>
<evidence type="ECO:0000256" key="2">
    <source>
        <dbReference type="ARBA" id="ARBA00023015"/>
    </source>
</evidence>
<keyword evidence="4" id="KW-0010">Activator</keyword>
<dbReference type="RefSeq" id="WP_077116330.1">
    <property type="nucleotide sequence ID" value="NZ_MUKP01000004.1"/>
</dbReference>
<accession>A0A1V2TH56</accession>
<keyword evidence="3" id="KW-0238">DNA-binding</keyword>
<dbReference type="InterPro" id="IPR005119">
    <property type="entry name" value="LysR_subst-bd"/>
</dbReference>
<dbReference type="PROSITE" id="PS50931">
    <property type="entry name" value="HTH_LYSR"/>
    <property type="match status" value="1"/>
</dbReference>
<dbReference type="Pfam" id="PF03466">
    <property type="entry name" value="LysR_substrate"/>
    <property type="match status" value="2"/>
</dbReference>
<dbReference type="GO" id="GO:0003677">
    <property type="term" value="F:DNA binding"/>
    <property type="evidence" value="ECO:0007669"/>
    <property type="project" value="UniProtKB-KW"/>
</dbReference>
<dbReference type="SUPFAM" id="SSF53850">
    <property type="entry name" value="Periplasmic binding protein-like II"/>
    <property type="match status" value="1"/>
</dbReference>
<protein>
    <submittedName>
        <fullName evidence="8">LysR family transcriptional regulator</fullName>
    </submittedName>
</protein>
<dbReference type="EMBL" id="MUMY01000007">
    <property type="protein sequence ID" value="ONM48850.1"/>
    <property type="molecule type" value="Genomic_DNA"/>
</dbReference>
<keyword evidence="5" id="KW-0804">Transcription</keyword>
<dbReference type="InterPro" id="IPR036390">
    <property type="entry name" value="WH_DNA-bd_sf"/>
</dbReference>
<gene>
    <name evidence="8" type="ORF">B0T46_10250</name>
</gene>
<reference evidence="8 9" key="1">
    <citation type="journal article" date="2016" name="Antonie Van Leeuwenhoek">
        <title>Nocardia donostiensis sp. nov., isolated from human respiratory specimens.</title>
        <authorList>
            <person name="Ercibengoa M."/>
            <person name="Bell M."/>
            <person name="Marimon J.M."/>
            <person name="Humrighouse B."/>
            <person name="Klenk H.P."/>
            <person name="Potter G."/>
            <person name="Perez-Trallero E."/>
        </authorList>
    </citation>
    <scope>NUCLEOTIDE SEQUENCE [LARGE SCALE GENOMIC DNA]</scope>
    <source>
        <strain evidence="8 9">X1655</strain>
    </source>
</reference>
<keyword evidence="2" id="KW-0805">Transcription regulation</keyword>
<dbReference type="PANTHER" id="PTHR30346:SF0">
    <property type="entry name" value="HCA OPERON TRANSCRIPTIONAL ACTIVATOR HCAR"/>
    <property type="match status" value="1"/>
</dbReference>
<comment type="caution">
    <text evidence="8">The sequence shown here is derived from an EMBL/GenBank/DDBJ whole genome shotgun (WGS) entry which is preliminary data.</text>
</comment>
<dbReference type="STRING" id="1538463.B0T36_09800"/>
<evidence type="ECO:0000256" key="3">
    <source>
        <dbReference type="ARBA" id="ARBA00023125"/>
    </source>
</evidence>
<dbReference type="Proteomes" id="UP000188836">
    <property type="component" value="Unassembled WGS sequence"/>
</dbReference>
<evidence type="ECO:0000256" key="4">
    <source>
        <dbReference type="ARBA" id="ARBA00023159"/>
    </source>
</evidence>
<organism evidence="8 9">
    <name type="scientific">Nocardia donostiensis</name>
    <dbReference type="NCBI Taxonomy" id="1538463"/>
    <lineage>
        <taxon>Bacteria</taxon>
        <taxon>Bacillati</taxon>
        <taxon>Actinomycetota</taxon>
        <taxon>Actinomycetes</taxon>
        <taxon>Mycobacteriales</taxon>
        <taxon>Nocardiaceae</taxon>
        <taxon>Nocardia</taxon>
    </lineage>
</organism>
<dbReference type="PANTHER" id="PTHR30346">
    <property type="entry name" value="TRANSCRIPTIONAL DUAL REGULATOR HCAR-RELATED"/>
    <property type="match status" value="1"/>
</dbReference>
<keyword evidence="9" id="KW-1185">Reference proteome</keyword>
<proteinExistence type="inferred from homology"/>
<feature type="domain" description="HTH lysR-type" evidence="7">
    <location>
        <begin position="7"/>
        <end position="64"/>
    </location>
</feature>
<dbReference type="Gene3D" id="1.10.10.10">
    <property type="entry name" value="Winged helix-like DNA-binding domain superfamily/Winged helix DNA-binding domain"/>
    <property type="match status" value="1"/>
</dbReference>
<dbReference type="AlphaFoldDB" id="A0A1V2TH56"/>
<dbReference type="Gene3D" id="3.40.190.10">
    <property type="entry name" value="Periplasmic binding protein-like II"/>
    <property type="match status" value="4"/>
</dbReference>
<dbReference type="InterPro" id="IPR000847">
    <property type="entry name" value="LysR_HTH_N"/>
</dbReference>
<evidence type="ECO:0000256" key="6">
    <source>
        <dbReference type="SAM" id="MobiDB-lite"/>
    </source>
</evidence>
<evidence type="ECO:0000313" key="9">
    <source>
        <dbReference type="Proteomes" id="UP000188836"/>
    </source>
</evidence>
<comment type="similarity">
    <text evidence="1">Belongs to the LysR transcriptional regulatory family.</text>
</comment>
<dbReference type="GO" id="GO:0032993">
    <property type="term" value="C:protein-DNA complex"/>
    <property type="evidence" value="ECO:0007669"/>
    <property type="project" value="TreeGrafter"/>
</dbReference>
<evidence type="ECO:0000256" key="5">
    <source>
        <dbReference type="ARBA" id="ARBA00023163"/>
    </source>
</evidence>